<sequence length="46" mass="5492">IVEHGTHDGLLQKDGSLYRDMWYEQEMSDPIFDEEYDEKPDSTDKK</sequence>
<keyword evidence="2" id="KW-1185">Reference proteome</keyword>
<feature type="non-terminal residue" evidence="1">
    <location>
        <position position="1"/>
    </location>
</feature>
<gene>
    <name evidence="1" type="ORF">RPERSI_LOCUS20530</name>
</gene>
<name>A0ACA9RMF6_9GLOM</name>
<evidence type="ECO:0000313" key="2">
    <source>
        <dbReference type="Proteomes" id="UP000789920"/>
    </source>
</evidence>
<reference evidence="1" key="1">
    <citation type="submission" date="2021-06" db="EMBL/GenBank/DDBJ databases">
        <authorList>
            <person name="Kallberg Y."/>
            <person name="Tangrot J."/>
            <person name="Rosling A."/>
        </authorList>
    </citation>
    <scope>NUCLEOTIDE SEQUENCE</scope>
    <source>
        <strain evidence="1">MA461A</strain>
    </source>
</reference>
<dbReference type="Proteomes" id="UP000789920">
    <property type="component" value="Unassembled WGS sequence"/>
</dbReference>
<organism evidence="1 2">
    <name type="scientific">Racocetra persica</name>
    <dbReference type="NCBI Taxonomy" id="160502"/>
    <lineage>
        <taxon>Eukaryota</taxon>
        <taxon>Fungi</taxon>
        <taxon>Fungi incertae sedis</taxon>
        <taxon>Mucoromycota</taxon>
        <taxon>Glomeromycotina</taxon>
        <taxon>Glomeromycetes</taxon>
        <taxon>Diversisporales</taxon>
        <taxon>Gigasporaceae</taxon>
        <taxon>Racocetra</taxon>
    </lineage>
</organism>
<comment type="caution">
    <text evidence="1">The sequence shown here is derived from an EMBL/GenBank/DDBJ whole genome shotgun (WGS) entry which is preliminary data.</text>
</comment>
<dbReference type="EMBL" id="CAJVQC010058242">
    <property type="protein sequence ID" value="CAG8798478.1"/>
    <property type="molecule type" value="Genomic_DNA"/>
</dbReference>
<protein>
    <submittedName>
        <fullName evidence="1">6501_t:CDS:1</fullName>
    </submittedName>
</protein>
<accession>A0ACA9RMF6</accession>
<evidence type="ECO:0000313" key="1">
    <source>
        <dbReference type="EMBL" id="CAG8798478.1"/>
    </source>
</evidence>
<proteinExistence type="predicted"/>